<gene>
    <name evidence="1" type="ORF">VCR31J2_1370069</name>
</gene>
<organism evidence="1 2">
    <name type="scientific">Vibrio coralliirubri</name>
    <dbReference type="NCBI Taxonomy" id="1516159"/>
    <lineage>
        <taxon>Bacteria</taxon>
        <taxon>Pseudomonadati</taxon>
        <taxon>Pseudomonadota</taxon>
        <taxon>Gammaproteobacteria</taxon>
        <taxon>Vibrionales</taxon>
        <taxon>Vibrionaceae</taxon>
        <taxon>Vibrio</taxon>
    </lineage>
</organism>
<dbReference type="Proteomes" id="UP000041625">
    <property type="component" value="Unassembled WGS sequence"/>
</dbReference>
<keyword evidence="2" id="KW-1185">Reference proteome</keyword>
<comment type="caution">
    <text evidence="1">The sequence shown here is derived from an EMBL/GenBank/DDBJ whole genome shotgun (WGS) entry which is preliminary data.</text>
</comment>
<proteinExistence type="predicted"/>
<accession>A0AA87C038</accession>
<sequence length="281" mass="32523">MNLKKKLQYQLLPKFVDKYIEAKNRCIEKNIRQRGITSLLVDNTVLFHGVTHETAWISNGVKKWGDTEIETGLLSRIPVHERGFKGREYASIKFLPSIIDLAKRGVLELCLSNELKDEQWTQPMGRFQGYGMFDNSLFKGVDMRIIHDPDYAFVISAHSRSPEEQRKDRLASKFDPLYHDLIRVLGKKNSQDIWHIVTAERNGCYCFLTMDFKLVKNVEAQKNNPVVKSLTTKVLTPEQLGLELNLPSISPWLYSYHQADCPVNSELNWSNSKRQKPKRNT</sequence>
<protein>
    <submittedName>
        <fullName evidence="1">Uncharacterized protein</fullName>
    </submittedName>
</protein>
<name>A0AA87C038_9VIBR</name>
<dbReference type="AlphaFoldDB" id="A0AA87C038"/>
<evidence type="ECO:0000313" key="1">
    <source>
        <dbReference type="EMBL" id="CDT86938.1"/>
    </source>
</evidence>
<reference evidence="1 2" key="1">
    <citation type="submission" date="2014-06" db="EMBL/GenBank/DDBJ databases">
        <authorList>
            <person name="Le Roux F."/>
        </authorList>
    </citation>
    <scope>NUCLEOTIDE SEQUENCE [LARGE SCALE GENOMIC DNA]</scope>
    <source>
        <strain evidence="1 2">J2-31</strain>
    </source>
</reference>
<dbReference type="EMBL" id="CCKJ01000043">
    <property type="protein sequence ID" value="CDT86938.1"/>
    <property type="molecule type" value="Genomic_DNA"/>
</dbReference>
<dbReference type="RefSeq" id="WP_050651670.1">
    <property type="nucleotide sequence ID" value="NZ_LK933985.1"/>
</dbReference>
<evidence type="ECO:0000313" key="2">
    <source>
        <dbReference type="Proteomes" id="UP000041625"/>
    </source>
</evidence>